<feature type="region of interest" description="Disordered" evidence="1">
    <location>
        <begin position="710"/>
        <end position="743"/>
    </location>
</feature>
<feature type="region of interest" description="Disordered" evidence="1">
    <location>
        <begin position="305"/>
        <end position="341"/>
    </location>
</feature>
<evidence type="ECO:0000313" key="3">
    <source>
        <dbReference type="Proteomes" id="UP000054144"/>
    </source>
</evidence>
<feature type="compositionally biased region" description="Acidic residues" evidence="1">
    <location>
        <begin position="322"/>
        <end position="332"/>
    </location>
</feature>
<feature type="region of interest" description="Disordered" evidence="1">
    <location>
        <begin position="72"/>
        <end position="290"/>
    </location>
</feature>
<feature type="region of interest" description="Disordered" evidence="1">
    <location>
        <begin position="570"/>
        <end position="656"/>
    </location>
</feature>
<feature type="compositionally biased region" description="Acidic residues" evidence="1">
    <location>
        <begin position="409"/>
        <end position="424"/>
    </location>
</feature>
<feature type="compositionally biased region" description="Polar residues" evidence="1">
    <location>
        <begin position="637"/>
        <end position="647"/>
    </location>
</feature>
<feature type="compositionally biased region" description="Acidic residues" evidence="1">
    <location>
        <begin position="238"/>
        <end position="271"/>
    </location>
</feature>
<feature type="compositionally biased region" description="Acidic residues" evidence="1">
    <location>
        <begin position="181"/>
        <end position="190"/>
    </location>
</feature>
<sequence>MQAPYSHTLSLVPDADDDDDDDICPVCDGKCTCANSHVAPSASASTSLALSQHVQPPVARPTLKIKLTLPPNLLSKRPVPSSSTLSARPDLKRKSHPKNHSRAVGSSRATSQQDTHPSRTRKNATLTSKPNKKAPLKKRRRIESSDGEDDKDENVDDLEDDAIAMPFPTFVEASVLPSSSDGDDDDDDNDLSSLSSFNSSSSMMAEEESFIRAEHLRKPPRESWIIKPRKQSVGPSDVDMDDDSESDGETDGQDGGDEEQEDDDEEEEDEQDSRRVGPGYIGIATGWSEDDEDTFDADLFFASLSDSEHNSSSESSYHGEDGGDDADADESASEAHGSGAYMGEFEVTQGWDGEIMFTDGPKYRRDALRLLDQIDLEAHPIVSTNVVLEQSSFETDVEETPELGSPSDGAEELTGECSDTTDEDLVGPDNLPNERAMQLFSLPPIQTRTPSAVNPSDTLAARSRRQTSAGDPTRVTLWPGDSDEEGRNVEEEEERRRRARSLSSSQHVGPRPGFFEFLVQQALDVHNNTPGVSSHFSVIDGSPARRDHPNLFGISSRGRSRRRLFGPAVGHTRSSTLDMSSLDTVTQASLPPPSRDTSVAASSTRSSSRSNIPSIQQLIETTMLPSPVISDMLPSPGTETGAGTQRDSPGPPTHLCMELNVDDVLDTSLMDDVDEVGPSEKDRSDGKHIRNLKRWDFISVGAFRLAGATRGPGASGVVSDASGYTSEWNSDANTVSGRSPRSVIKSSPLAVLWQNRDKHGSSSRSHAKQLPTPGFVPSDGERTPMPHASGPATPTVPATGAFSTPKPKKQLKQERRFQRKGLAAMTKPPKTKNRSPHEHTRPQHQRQHHPNSKSRASSATQRSNFFSSPTPSLN</sequence>
<keyword evidence="3" id="KW-1185">Reference proteome</keyword>
<proteinExistence type="predicted"/>
<feature type="compositionally biased region" description="Low complexity" evidence="1">
    <location>
        <begin position="595"/>
        <end position="610"/>
    </location>
</feature>
<dbReference type="PANTHER" id="PTHR35711:SF1">
    <property type="entry name" value="ECTODERMAL, ISOFORM F"/>
    <property type="match status" value="1"/>
</dbReference>
<dbReference type="PANTHER" id="PTHR35711">
    <property type="entry name" value="EXPRESSED PROTEIN"/>
    <property type="match status" value="1"/>
</dbReference>
<protein>
    <submittedName>
        <fullName evidence="2">Uncharacterized protein</fullName>
    </submittedName>
</protein>
<feature type="compositionally biased region" description="Polar residues" evidence="1">
    <location>
        <begin position="853"/>
        <end position="874"/>
    </location>
</feature>
<feature type="compositionally biased region" description="Polar residues" evidence="1">
    <location>
        <begin position="611"/>
        <end position="624"/>
    </location>
</feature>
<organism evidence="2 3">
    <name type="scientific">Fistulina hepatica ATCC 64428</name>
    <dbReference type="NCBI Taxonomy" id="1128425"/>
    <lineage>
        <taxon>Eukaryota</taxon>
        <taxon>Fungi</taxon>
        <taxon>Dikarya</taxon>
        <taxon>Basidiomycota</taxon>
        <taxon>Agaricomycotina</taxon>
        <taxon>Agaricomycetes</taxon>
        <taxon>Agaricomycetidae</taxon>
        <taxon>Agaricales</taxon>
        <taxon>Fistulinaceae</taxon>
        <taxon>Fistulina</taxon>
    </lineage>
</organism>
<feature type="compositionally biased region" description="Basic residues" evidence="1">
    <location>
        <begin position="842"/>
        <end position="852"/>
    </location>
</feature>
<feature type="region of interest" description="Disordered" evidence="1">
    <location>
        <begin position="755"/>
        <end position="874"/>
    </location>
</feature>
<feature type="compositionally biased region" description="Basic and acidic residues" evidence="1">
    <location>
        <begin position="209"/>
        <end position="221"/>
    </location>
</feature>
<name>A0A0D7A6S5_9AGAR</name>
<feature type="compositionally biased region" description="Acidic residues" evidence="1">
    <location>
        <begin position="145"/>
        <end position="162"/>
    </location>
</feature>
<feature type="compositionally biased region" description="Basic and acidic residues" evidence="1">
    <location>
        <begin position="306"/>
        <end position="321"/>
    </location>
</feature>
<feature type="compositionally biased region" description="Basic residues" evidence="1">
    <location>
        <begin position="91"/>
        <end position="101"/>
    </location>
</feature>
<dbReference type="OrthoDB" id="3259498at2759"/>
<feature type="region of interest" description="Disordered" evidence="1">
    <location>
        <begin position="445"/>
        <end position="511"/>
    </location>
</feature>
<dbReference type="AlphaFoldDB" id="A0A0D7A6S5"/>
<feature type="compositionally biased region" description="Polar residues" evidence="1">
    <location>
        <begin position="445"/>
        <end position="457"/>
    </location>
</feature>
<feature type="compositionally biased region" description="Polar residues" evidence="1">
    <location>
        <begin position="722"/>
        <end position="739"/>
    </location>
</feature>
<feature type="compositionally biased region" description="Basic residues" evidence="1">
    <location>
        <begin position="130"/>
        <end position="141"/>
    </location>
</feature>
<dbReference type="EMBL" id="KN882033">
    <property type="protein sequence ID" value="KIY46420.1"/>
    <property type="molecule type" value="Genomic_DNA"/>
</dbReference>
<dbReference type="Proteomes" id="UP000054144">
    <property type="component" value="Unassembled WGS sequence"/>
</dbReference>
<accession>A0A0D7A6S5</accession>
<evidence type="ECO:0000313" key="2">
    <source>
        <dbReference type="EMBL" id="KIY46420.1"/>
    </source>
</evidence>
<feature type="region of interest" description="Disordered" evidence="1">
    <location>
        <begin position="392"/>
        <end position="424"/>
    </location>
</feature>
<feature type="compositionally biased region" description="Low complexity" evidence="1">
    <location>
        <begin position="191"/>
        <end position="202"/>
    </location>
</feature>
<evidence type="ECO:0000256" key="1">
    <source>
        <dbReference type="SAM" id="MobiDB-lite"/>
    </source>
</evidence>
<gene>
    <name evidence="2" type="ORF">FISHEDRAFT_60389</name>
</gene>
<reference evidence="2 3" key="1">
    <citation type="journal article" date="2015" name="Fungal Genet. Biol.">
        <title>Evolution of novel wood decay mechanisms in Agaricales revealed by the genome sequences of Fistulina hepatica and Cylindrobasidium torrendii.</title>
        <authorList>
            <person name="Floudas D."/>
            <person name="Held B.W."/>
            <person name="Riley R."/>
            <person name="Nagy L.G."/>
            <person name="Koehler G."/>
            <person name="Ransdell A.S."/>
            <person name="Younus H."/>
            <person name="Chow J."/>
            <person name="Chiniquy J."/>
            <person name="Lipzen A."/>
            <person name="Tritt A."/>
            <person name="Sun H."/>
            <person name="Haridas S."/>
            <person name="LaButti K."/>
            <person name="Ohm R.A."/>
            <person name="Kues U."/>
            <person name="Blanchette R.A."/>
            <person name="Grigoriev I.V."/>
            <person name="Minto R.E."/>
            <person name="Hibbett D.S."/>
        </authorList>
    </citation>
    <scope>NUCLEOTIDE SEQUENCE [LARGE SCALE GENOMIC DNA]</scope>
    <source>
        <strain evidence="2 3">ATCC 64428</strain>
    </source>
</reference>
<feature type="compositionally biased region" description="Polar residues" evidence="1">
    <location>
        <begin position="572"/>
        <end position="589"/>
    </location>
</feature>